<reference evidence="2 3" key="1">
    <citation type="submission" date="2021-06" db="EMBL/GenBank/DDBJ databases">
        <title>Caerostris extrusa draft genome.</title>
        <authorList>
            <person name="Kono N."/>
            <person name="Arakawa K."/>
        </authorList>
    </citation>
    <scope>NUCLEOTIDE SEQUENCE [LARGE SCALE GENOMIC DNA]</scope>
</reference>
<feature type="domain" description="Acyclic terpene utilisation N-terminal" evidence="1">
    <location>
        <begin position="5"/>
        <end position="52"/>
    </location>
</feature>
<dbReference type="InterPro" id="IPR010839">
    <property type="entry name" value="AtuA_N"/>
</dbReference>
<organism evidence="2 3">
    <name type="scientific">Caerostris extrusa</name>
    <name type="common">Bark spider</name>
    <name type="synonym">Caerostris bankana</name>
    <dbReference type="NCBI Taxonomy" id="172846"/>
    <lineage>
        <taxon>Eukaryota</taxon>
        <taxon>Metazoa</taxon>
        <taxon>Ecdysozoa</taxon>
        <taxon>Arthropoda</taxon>
        <taxon>Chelicerata</taxon>
        <taxon>Arachnida</taxon>
        <taxon>Araneae</taxon>
        <taxon>Araneomorphae</taxon>
        <taxon>Entelegynae</taxon>
        <taxon>Araneoidea</taxon>
        <taxon>Araneidae</taxon>
        <taxon>Caerostris</taxon>
    </lineage>
</organism>
<gene>
    <name evidence="2" type="primary">AVEN_150946_1</name>
    <name evidence="2" type="ORF">CEXT_317511</name>
</gene>
<dbReference type="PANTHER" id="PTHR47708:SF2">
    <property type="entry name" value="SI:CH73-132F6.5"/>
    <property type="match status" value="1"/>
</dbReference>
<protein>
    <recommendedName>
        <fullName evidence="1">Acyclic terpene utilisation N-terminal domain-containing protein</fullName>
    </recommendedName>
</protein>
<comment type="caution">
    <text evidence="2">The sequence shown here is derived from an EMBL/GenBank/DDBJ whole genome shotgun (WGS) entry which is preliminary data.</text>
</comment>
<sequence>MSSNIRIGCASGFWGDTAMSVPALVHGGQLDFLVFDYLSEITMSLLAKAKQNLLIWAIHQTLFILQWPQI</sequence>
<evidence type="ECO:0000259" key="1">
    <source>
        <dbReference type="Pfam" id="PF07287"/>
    </source>
</evidence>
<dbReference type="Proteomes" id="UP001054945">
    <property type="component" value="Unassembled WGS sequence"/>
</dbReference>
<dbReference type="PANTHER" id="PTHR47708">
    <property type="match status" value="1"/>
</dbReference>
<accession>A0AAV4QCW9</accession>
<dbReference type="EMBL" id="BPLR01005907">
    <property type="protein sequence ID" value="GIY05951.1"/>
    <property type="molecule type" value="Genomic_DNA"/>
</dbReference>
<keyword evidence="3" id="KW-1185">Reference proteome</keyword>
<dbReference type="Pfam" id="PF07287">
    <property type="entry name" value="AtuA"/>
    <property type="match status" value="1"/>
</dbReference>
<dbReference type="AlphaFoldDB" id="A0AAV4QCW9"/>
<evidence type="ECO:0000313" key="2">
    <source>
        <dbReference type="EMBL" id="GIY05951.1"/>
    </source>
</evidence>
<name>A0AAV4QCW9_CAEEX</name>
<evidence type="ECO:0000313" key="3">
    <source>
        <dbReference type="Proteomes" id="UP001054945"/>
    </source>
</evidence>
<proteinExistence type="predicted"/>